<dbReference type="InterPro" id="IPR001753">
    <property type="entry name" value="Enoyl-CoA_hydra/iso"/>
</dbReference>
<dbReference type="GO" id="GO:0006635">
    <property type="term" value="P:fatty acid beta-oxidation"/>
    <property type="evidence" value="ECO:0007669"/>
    <property type="project" value="TreeGrafter"/>
</dbReference>
<sequence length="294" mass="32290">MGAAAGERRTLSRKRGTTVDVPVKQESRQDRFEDQDEDRFAAQESIECSRLGDGIALAEFSGAHEQNPFSRARMRELTALMRELDADEKVRCVVLYGGAGRSFGVGGDFHEVSEFTGGDEVNAWIDDITDLYTTVAAISKPVIAAIDGYAIGVGLQISLCCDYRLGSEQARLVMPEFRVGIACNFGGFMLEAAAGRTVMQRMLLTCDEWPAERALADGLLHETVASPRLLDRALELARTISGYTAEAVQSTRPRVNAPFVAGLERIRREAKESHRRAFAAGEAQVRMRRVIGRS</sequence>
<reference evidence="3" key="2">
    <citation type="submission" date="2017-05" db="PDB data bank">
        <title>Structure of ThnE from the thienamycin biosynthesis.</title>
        <authorList>
            <person name="Valegard K."/>
        </authorList>
    </citation>
    <scope>X-RAY CRYSTALLOGRAPHY (2.45 ANGSTROMS)</scope>
</reference>
<name>Q83XP9_STRCT</name>
<dbReference type="GO" id="GO:0003824">
    <property type="term" value="F:catalytic activity"/>
    <property type="evidence" value="ECO:0007669"/>
    <property type="project" value="UniProtKB-ARBA"/>
</dbReference>
<dbReference type="PANTHER" id="PTHR11941:SF54">
    <property type="entry name" value="ENOYL-COA HYDRATASE, MITOCHONDRIAL"/>
    <property type="match status" value="1"/>
</dbReference>
<dbReference type="PDBsum" id="5O34"/>
<dbReference type="SUPFAM" id="SSF52096">
    <property type="entry name" value="ClpP/crotonase"/>
    <property type="match status" value="1"/>
</dbReference>
<dbReference type="Gene3D" id="1.20.5.1610">
    <property type="match status" value="1"/>
</dbReference>
<accession>Q83XP9</accession>
<feature type="compositionally biased region" description="Basic and acidic residues" evidence="1">
    <location>
        <begin position="1"/>
        <end position="10"/>
    </location>
</feature>
<proteinExistence type="evidence at protein level"/>
<dbReference type="AlphaFoldDB" id="Q83XP9"/>
<dbReference type="PANTHER" id="PTHR11941">
    <property type="entry name" value="ENOYL-COA HYDRATASE-RELATED"/>
    <property type="match status" value="1"/>
</dbReference>
<dbReference type="PDB" id="5O34">
    <property type="method" value="X-ray"/>
    <property type="resolution" value="2.45 A"/>
    <property type="chains" value="A/B/C=1-294"/>
</dbReference>
<evidence type="ECO:0000256" key="1">
    <source>
        <dbReference type="SAM" id="MobiDB-lite"/>
    </source>
</evidence>
<feature type="region of interest" description="Disordered" evidence="1">
    <location>
        <begin position="1"/>
        <end position="37"/>
    </location>
</feature>
<dbReference type="SMR" id="Q83XP9"/>
<organism evidence="2">
    <name type="scientific">Streptantibioticus cattleyicolor</name>
    <name type="common">Streptomyces cattleya</name>
    <dbReference type="NCBI Taxonomy" id="29303"/>
    <lineage>
        <taxon>Bacteria</taxon>
        <taxon>Bacillati</taxon>
        <taxon>Actinomycetota</taxon>
        <taxon>Actinomycetes</taxon>
        <taxon>Kitasatosporales</taxon>
        <taxon>Streptomycetaceae</taxon>
        <taxon>Streptantibioticus</taxon>
    </lineage>
</organism>
<evidence type="ECO:0007829" key="3">
    <source>
        <dbReference type="PDB" id="5O34"/>
    </source>
</evidence>
<dbReference type="Gene3D" id="3.90.226.10">
    <property type="entry name" value="2-enoyl-CoA Hydratase, Chain A, domain 1"/>
    <property type="match status" value="1"/>
</dbReference>
<feature type="compositionally biased region" description="Basic and acidic residues" evidence="1">
    <location>
        <begin position="23"/>
        <end position="32"/>
    </location>
</feature>
<dbReference type="InterPro" id="IPR029045">
    <property type="entry name" value="ClpP/crotonase-like_dom_sf"/>
</dbReference>
<keyword evidence="3" id="KW-0002">3D-structure</keyword>
<protein>
    <submittedName>
        <fullName evidence="2">Enoyl-CoA hydratase carB homologue</fullName>
    </submittedName>
</protein>
<dbReference type="EMBL" id="AJ421798">
    <property type="protein sequence ID" value="CAD18973.1"/>
    <property type="molecule type" value="Genomic_DNA"/>
</dbReference>
<dbReference type="Pfam" id="PF00378">
    <property type="entry name" value="ECH_1"/>
    <property type="match status" value="1"/>
</dbReference>
<dbReference type="CDD" id="cd06558">
    <property type="entry name" value="crotonase-like"/>
    <property type="match status" value="1"/>
</dbReference>
<evidence type="ECO:0000313" key="2">
    <source>
        <dbReference type="EMBL" id="CAD18973.1"/>
    </source>
</evidence>
<reference evidence="2" key="1">
    <citation type="journal article" date="2003" name="Chem. Biol.">
        <title>The biosynthetic gene cluster for the beta-lactam carbapenem thienamycin in Streptomyces cattleya.</title>
        <authorList>
            <person name="Nunez L.E."/>
            <person name="Mendez C."/>
            <person name="Brana A.F."/>
            <person name="Blanco G."/>
            <person name="Salas J.A."/>
        </authorList>
    </citation>
    <scope>NUCLEOTIDE SEQUENCE</scope>
</reference>